<protein>
    <submittedName>
        <fullName evidence="1">Uncharacterized protein</fullName>
    </submittedName>
</protein>
<reference evidence="1" key="1">
    <citation type="journal article" date="2019" name="bioRxiv">
        <title>The Genome of the Zebra Mussel, Dreissena polymorpha: A Resource for Invasive Species Research.</title>
        <authorList>
            <person name="McCartney M.A."/>
            <person name="Auch B."/>
            <person name="Kono T."/>
            <person name="Mallez S."/>
            <person name="Zhang Y."/>
            <person name="Obille A."/>
            <person name="Becker A."/>
            <person name="Abrahante J.E."/>
            <person name="Garbe J."/>
            <person name="Badalamenti J.P."/>
            <person name="Herman A."/>
            <person name="Mangelson H."/>
            <person name="Liachko I."/>
            <person name="Sullivan S."/>
            <person name="Sone E.D."/>
            <person name="Koren S."/>
            <person name="Silverstein K.A.T."/>
            <person name="Beckman K.B."/>
            <person name="Gohl D.M."/>
        </authorList>
    </citation>
    <scope>NUCLEOTIDE SEQUENCE</scope>
    <source>
        <strain evidence="1">Duluth1</strain>
        <tissue evidence="1">Whole animal</tissue>
    </source>
</reference>
<dbReference type="EMBL" id="JAIWYP010000009">
    <property type="protein sequence ID" value="KAH3772268.1"/>
    <property type="molecule type" value="Genomic_DNA"/>
</dbReference>
<keyword evidence="2" id="KW-1185">Reference proteome</keyword>
<evidence type="ECO:0000313" key="1">
    <source>
        <dbReference type="EMBL" id="KAH3772268.1"/>
    </source>
</evidence>
<name>A0A9D4E366_DREPO</name>
<organism evidence="1 2">
    <name type="scientific">Dreissena polymorpha</name>
    <name type="common">Zebra mussel</name>
    <name type="synonym">Mytilus polymorpha</name>
    <dbReference type="NCBI Taxonomy" id="45954"/>
    <lineage>
        <taxon>Eukaryota</taxon>
        <taxon>Metazoa</taxon>
        <taxon>Spiralia</taxon>
        <taxon>Lophotrochozoa</taxon>
        <taxon>Mollusca</taxon>
        <taxon>Bivalvia</taxon>
        <taxon>Autobranchia</taxon>
        <taxon>Heteroconchia</taxon>
        <taxon>Euheterodonta</taxon>
        <taxon>Imparidentia</taxon>
        <taxon>Neoheterodontei</taxon>
        <taxon>Myida</taxon>
        <taxon>Dreissenoidea</taxon>
        <taxon>Dreissenidae</taxon>
        <taxon>Dreissena</taxon>
    </lineage>
</organism>
<dbReference type="AlphaFoldDB" id="A0A9D4E366"/>
<accession>A0A9D4E366</accession>
<evidence type="ECO:0000313" key="2">
    <source>
        <dbReference type="Proteomes" id="UP000828390"/>
    </source>
</evidence>
<comment type="caution">
    <text evidence="1">The sequence shown here is derived from an EMBL/GenBank/DDBJ whole genome shotgun (WGS) entry which is preliminary data.</text>
</comment>
<reference evidence="1" key="2">
    <citation type="submission" date="2020-11" db="EMBL/GenBank/DDBJ databases">
        <authorList>
            <person name="McCartney M.A."/>
            <person name="Auch B."/>
            <person name="Kono T."/>
            <person name="Mallez S."/>
            <person name="Becker A."/>
            <person name="Gohl D.M."/>
            <person name="Silverstein K.A.T."/>
            <person name="Koren S."/>
            <person name="Bechman K.B."/>
            <person name="Herman A."/>
            <person name="Abrahante J.E."/>
            <person name="Garbe J."/>
        </authorList>
    </citation>
    <scope>NUCLEOTIDE SEQUENCE</scope>
    <source>
        <strain evidence="1">Duluth1</strain>
        <tissue evidence="1">Whole animal</tissue>
    </source>
</reference>
<sequence length="171" mass="19482">MGIVNQTNTQFLERLTARHFPSKIPNDGKSKSLQFAQMPASQGLPKKRRPGHETAFKCRQCDSFTTPCRITYWPIKGYKLELGQNIQSLPTQISVAQTGIRKSCFGIGANRPTDQPTNQQTGQKQYVPHYYSGGHKNPDKFSLQMSEMWLPEVEDRAKQAMFRHLGEKKLL</sequence>
<gene>
    <name evidence="1" type="ORF">DPMN_173606</name>
</gene>
<proteinExistence type="predicted"/>
<dbReference type="Proteomes" id="UP000828390">
    <property type="component" value="Unassembled WGS sequence"/>
</dbReference>